<evidence type="ECO:0008006" key="13">
    <source>
        <dbReference type="Google" id="ProtNLM"/>
    </source>
</evidence>
<evidence type="ECO:0000256" key="2">
    <source>
        <dbReference type="ARBA" id="ARBA00004173"/>
    </source>
</evidence>
<dbReference type="GeneID" id="5025865"/>
<dbReference type="PANTHER" id="PTHR11851:SF149">
    <property type="entry name" value="GH01077P"/>
    <property type="match status" value="1"/>
</dbReference>
<protein>
    <recommendedName>
        <fullName evidence="13">Peptidase M16 C-terminal domain-containing protein</fullName>
    </recommendedName>
</protein>
<dbReference type="Pfam" id="PF00675">
    <property type="entry name" value="Peptidase_M16"/>
    <property type="match status" value="1"/>
</dbReference>
<dbReference type="Proteomes" id="UP000000600">
    <property type="component" value="Unassembled WGS sequence"/>
</dbReference>
<dbReference type="RefSeq" id="XP_001440080.1">
    <property type="nucleotide sequence ID" value="XM_001440043.2"/>
</dbReference>
<evidence type="ECO:0000256" key="7">
    <source>
        <dbReference type="ARBA" id="ARBA00023049"/>
    </source>
</evidence>
<keyword evidence="3" id="KW-0645">Protease</keyword>
<comment type="subcellular location">
    <subcellularLocation>
        <location evidence="2">Mitochondrion</location>
    </subcellularLocation>
</comment>
<dbReference type="GO" id="GO:0008237">
    <property type="term" value="F:metallopeptidase activity"/>
    <property type="evidence" value="ECO:0007669"/>
    <property type="project" value="UniProtKB-KW"/>
</dbReference>
<sequence>MQNYEPQNYQRYNEEISDYLQQDIEILHKQYWYQALNKNCQLSDQPERIINESLIESGILKFIFLVSQVQSYFKYKQINSDMFLRNRLHSLRKLAQFCTAESVSGKKSPTTQAHQTNVERNYQLQFSKSALVDFGELPTGEIPEALKYDRPQALNQLESGLRVVSEQYNSPLASITVAVKAGSRFETLESSGVSNFISKLNLRGTTTRSREQVEAEIDYLGGSLKVKQGRELQTYTLTFLPSELERAVNFLGDILTNSLYSPAQIEAEREGIFRESLLLKLLITQIIEIIIWGQPTAGIRDNIPNVTEEQIRQFHKANFVAPNVIVSAAGNVNHEDFVSAVNKAFKGLGTSAPTEVPNSEKPYATPSIMLIKDDELTNLNVGVFFDAPGWNHPDVFALHYFQRLIGDYRADKHTGFHLNSPSRQYNTMHSLLGGLPDVTYQRCAYYAYSDTGLFGNYLIGNEVFATQMAYISQMVLSDYASSVGQVEVFRARAKVFNELLSQESSAKQSREIAQQVFYWGRKKEISALDAGHLTRVATRHFWDKDISVVVWGPTHLLDAVAHYNRSWKRSTLGGYAQPYYEG</sequence>
<evidence type="ECO:0000256" key="3">
    <source>
        <dbReference type="ARBA" id="ARBA00022670"/>
    </source>
</evidence>
<keyword evidence="7" id="KW-0482">Metalloprotease</keyword>
<dbReference type="InterPro" id="IPR011765">
    <property type="entry name" value="Pept_M16_N"/>
</dbReference>
<dbReference type="STRING" id="5888.A0CPG6"/>
<evidence type="ECO:0000256" key="4">
    <source>
        <dbReference type="ARBA" id="ARBA00022723"/>
    </source>
</evidence>
<dbReference type="GO" id="GO:0006508">
    <property type="term" value="P:proteolysis"/>
    <property type="evidence" value="ECO:0007669"/>
    <property type="project" value="UniProtKB-KW"/>
</dbReference>
<dbReference type="AlphaFoldDB" id="A0CPG6"/>
<reference evidence="11 12" key="1">
    <citation type="journal article" date="2006" name="Nature">
        <title>Global trends of whole-genome duplications revealed by the ciliate Paramecium tetraurelia.</title>
        <authorList>
            <consortium name="Genoscope"/>
            <person name="Aury J.-M."/>
            <person name="Jaillon O."/>
            <person name="Duret L."/>
            <person name="Noel B."/>
            <person name="Jubin C."/>
            <person name="Porcel B.M."/>
            <person name="Segurens B."/>
            <person name="Daubin V."/>
            <person name="Anthouard V."/>
            <person name="Aiach N."/>
            <person name="Arnaiz O."/>
            <person name="Billaut A."/>
            <person name="Beisson J."/>
            <person name="Blanc I."/>
            <person name="Bouhouche K."/>
            <person name="Camara F."/>
            <person name="Duharcourt S."/>
            <person name="Guigo R."/>
            <person name="Gogendeau D."/>
            <person name="Katinka M."/>
            <person name="Keller A.-M."/>
            <person name="Kissmehl R."/>
            <person name="Klotz C."/>
            <person name="Koll F."/>
            <person name="Le Moue A."/>
            <person name="Lepere C."/>
            <person name="Malinsky S."/>
            <person name="Nowacki M."/>
            <person name="Nowak J.K."/>
            <person name="Plattner H."/>
            <person name="Poulain J."/>
            <person name="Ruiz F."/>
            <person name="Serrano V."/>
            <person name="Zagulski M."/>
            <person name="Dessen P."/>
            <person name="Betermier M."/>
            <person name="Weissenbach J."/>
            <person name="Scarpelli C."/>
            <person name="Schachter V."/>
            <person name="Sperling L."/>
            <person name="Meyer E."/>
            <person name="Cohen J."/>
            <person name="Wincker P."/>
        </authorList>
    </citation>
    <scope>NUCLEOTIDE SEQUENCE [LARGE SCALE GENOMIC DNA]</scope>
    <source>
        <strain evidence="11 12">Stock d4-2</strain>
    </source>
</reference>
<proteinExistence type="predicted"/>
<evidence type="ECO:0000256" key="5">
    <source>
        <dbReference type="ARBA" id="ARBA00022801"/>
    </source>
</evidence>
<evidence type="ECO:0000313" key="12">
    <source>
        <dbReference type="Proteomes" id="UP000000600"/>
    </source>
</evidence>
<dbReference type="SUPFAM" id="SSF63411">
    <property type="entry name" value="LuxS/MPP-like metallohydrolase"/>
    <property type="match status" value="2"/>
</dbReference>
<dbReference type="EMBL" id="CT868130">
    <property type="protein sequence ID" value="CAK72683.1"/>
    <property type="molecule type" value="Genomic_DNA"/>
</dbReference>
<keyword evidence="6" id="KW-0862">Zinc</keyword>
<organism evidence="11 12">
    <name type="scientific">Paramecium tetraurelia</name>
    <dbReference type="NCBI Taxonomy" id="5888"/>
    <lineage>
        <taxon>Eukaryota</taxon>
        <taxon>Sar</taxon>
        <taxon>Alveolata</taxon>
        <taxon>Ciliophora</taxon>
        <taxon>Intramacronucleata</taxon>
        <taxon>Oligohymenophorea</taxon>
        <taxon>Peniculida</taxon>
        <taxon>Parameciidae</taxon>
        <taxon>Paramecium</taxon>
    </lineage>
</organism>
<dbReference type="HOGENOM" id="CLU_009902_4_1_1"/>
<comment type="cofactor">
    <cofactor evidence="1">
        <name>Zn(2+)</name>
        <dbReference type="ChEBI" id="CHEBI:29105"/>
    </cofactor>
</comment>
<evidence type="ECO:0000256" key="8">
    <source>
        <dbReference type="ARBA" id="ARBA00023128"/>
    </source>
</evidence>
<keyword evidence="4" id="KW-0479">Metal-binding</keyword>
<evidence type="ECO:0000259" key="10">
    <source>
        <dbReference type="Pfam" id="PF05193"/>
    </source>
</evidence>
<evidence type="ECO:0000256" key="6">
    <source>
        <dbReference type="ARBA" id="ARBA00022833"/>
    </source>
</evidence>
<dbReference type="InParanoid" id="A0CPG6"/>
<accession>A0CPG6</accession>
<dbReference type="GO" id="GO:0005739">
    <property type="term" value="C:mitochondrion"/>
    <property type="evidence" value="ECO:0000318"/>
    <property type="project" value="GO_Central"/>
</dbReference>
<dbReference type="Gene3D" id="3.30.830.10">
    <property type="entry name" value="Metalloenzyme, LuxS/M16 peptidase-like"/>
    <property type="match status" value="2"/>
</dbReference>
<feature type="domain" description="Peptidase M16 C-terminal" evidence="10">
    <location>
        <begin position="305"/>
        <end position="488"/>
    </location>
</feature>
<dbReference type="Pfam" id="PF05193">
    <property type="entry name" value="Peptidase_M16_C"/>
    <property type="match status" value="1"/>
</dbReference>
<keyword evidence="8" id="KW-0496">Mitochondrion</keyword>
<dbReference type="OrthoDB" id="285268at2759"/>
<dbReference type="eggNOG" id="KOG0960">
    <property type="taxonomic scope" value="Eukaryota"/>
</dbReference>
<dbReference type="InterPro" id="IPR007863">
    <property type="entry name" value="Peptidase_M16_C"/>
</dbReference>
<dbReference type="PANTHER" id="PTHR11851">
    <property type="entry name" value="METALLOPROTEASE"/>
    <property type="match status" value="1"/>
</dbReference>
<evidence type="ECO:0000259" key="9">
    <source>
        <dbReference type="Pfam" id="PF00675"/>
    </source>
</evidence>
<dbReference type="InterPro" id="IPR050361">
    <property type="entry name" value="MPP/UQCRC_Complex"/>
</dbReference>
<gene>
    <name evidence="11" type="ORF">GSPATT00009075001</name>
</gene>
<keyword evidence="12" id="KW-1185">Reference proteome</keyword>
<dbReference type="KEGG" id="ptm:GSPATT00009075001"/>
<keyword evidence="5" id="KW-0378">Hydrolase</keyword>
<feature type="domain" description="Peptidase M16 N-terminal" evidence="9">
    <location>
        <begin position="162"/>
        <end position="275"/>
    </location>
</feature>
<dbReference type="InterPro" id="IPR011249">
    <property type="entry name" value="Metalloenz_LuxS/M16"/>
</dbReference>
<evidence type="ECO:0000313" key="11">
    <source>
        <dbReference type="EMBL" id="CAK72683.1"/>
    </source>
</evidence>
<name>A0CPG6_PARTE</name>
<evidence type="ECO:0000256" key="1">
    <source>
        <dbReference type="ARBA" id="ARBA00001947"/>
    </source>
</evidence>
<dbReference type="GO" id="GO:0046872">
    <property type="term" value="F:metal ion binding"/>
    <property type="evidence" value="ECO:0007669"/>
    <property type="project" value="UniProtKB-KW"/>
</dbReference>